<feature type="transmembrane region" description="Helical" evidence="6">
    <location>
        <begin position="165"/>
        <end position="184"/>
    </location>
</feature>
<evidence type="ECO:0000313" key="8">
    <source>
        <dbReference type="EMBL" id="KAB7705510.1"/>
    </source>
</evidence>
<evidence type="ECO:0000256" key="4">
    <source>
        <dbReference type="ARBA" id="ARBA00022989"/>
    </source>
</evidence>
<dbReference type="InterPro" id="IPR011701">
    <property type="entry name" value="MFS"/>
</dbReference>
<evidence type="ECO:0000256" key="2">
    <source>
        <dbReference type="ARBA" id="ARBA00022448"/>
    </source>
</evidence>
<keyword evidence="5 6" id="KW-0472">Membrane</keyword>
<feature type="transmembrane region" description="Helical" evidence="6">
    <location>
        <begin position="213"/>
        <end position="237"/>
    </location>
</feature>
<dbReference type="Pfam" id="PF07690">
    <property type="entry name" value="MFS_1"/>
    <property type="match status" value="1"/>
</dbReference>
<dbReference type="AlphaFoldDB" id="A0A6I1FDF9"/>
<dbReference type="InterPro" id="IPR036259">
    <property type="entry name" value="MFS_trans_sf"/>
</dbReference>
<dbReference type="GO" id="GO:0022857">
    <property type="term" value="F:transmembrane transporter activity"/>
    <property type="evidence" value="ECO:0007669"/>
    <property type="project" value="InterPro"/>
</dbReference>
<organism evidence="8 9">
    <name type="scientific">Bacillus aerolatus</name>
    <dbReference type="NCBI Taxonomy" id="2653354"/>
    <lineage>
        <taxon>Bacteria</taxon>
        <taxon>Bacillati</taxon>
        <taxon>Bacillota</taxon>
        <taxon>Bacilli</taxon>
        <taxon>Bacillales</taxon>
        <taxon>Bacillaceae</taxon>
        <taxon>Bacillus</taxon>
    </lineage>
</organism>
<evidence type="ECO:0000256" key="3">
    <source>
        <dbReference type="ARBA" id="ARBA00022692"/>
    </source>
</evidence>
<dbReference type="PROSITE" id="PS50850">
    <property type="entry name" value="MFS"/>
    <property type="match status" value="1"/>
</dbReference>
<dbReference type="EMBL" id="WEIO01000008">
    <property type="protein sequence ID" value="KAB7705510.1"/>
    <property type="molecule type" value="Genomic_DNA"/>
</dbReference>
<feature type="transmembrane region" description="Helical" evidence="6">
    <location>
        <begin position="134"/>
        <end position="159"/>
    </location>
</feature>
<keyword evidence="4 6" id="KW-1133">Transmembrane helix</keyword>
<keyword evidence="3 6" id="KW-0812">Transmembrane</keyword>
<feature type="transmembrane region" description="Helical" evidence="6">
    <location>
        <begin position="45"/>
        <end position="67"/>
    </location>
</feature>
<feature type="transmembrane region" description="Helical" evidence="6">
    <location>
        <begin position="79"/>
        <end position="97"/>
    </location>
</feature>
<feature type="transmembrane region" description="Helical" evidence="6">
    <location>
        <begin position="7"/>
        <end position="25"/>
    </location>
</feature>
<reference evidence="8 9" key="1">
    <citation type="submission" date="2019-10" db="EMBL/GenBank/DDBJ databases">
        <title>Bacillus aerolatum sp. nov., isolated from bioaerosol of sport playgrounds.</title>
        <authorList>
            <person name="Chen P."/>
            <person name="Zhang G."/>
        </authorList>
    </citation>
    <scope>NUCLEOTIDE SEQUENCE [LARGE SCALE GENOMIC DNA]</scope>
    <source>
        <strain evidence="8 9">CX253</strain>
    </source>
</reference>
<evidence type="ECO:0000259" key="7">
    <source>
        <dbReference type="PROSITE" id="PS50850"/>
    </source>
</evidence>
<keyword evidence="2" id="KW-0813">Transport</keyword>
<accession>A0A6I1FDF9</accession>
<feature type="transmembrane region" description="Helical" evidence="6">
    <location>
        <begin position="349"/>
        <end position="373"/>
    </location>
</feature>
<name>A0A6I1FDF9_9BACI</name>
<dbReference type="Proteomes" id="UP000429595">
    <property type="component" value="Unassembled WGS sequence"/>
</dbReference>
<feature type="domain" description="Major facilitator superfamily (MFS) profile" evidence="7">
    <location>
        <begin position="12"/>
        <end position="412"/>
    </location>
</feature>
<dbReference type="GO" id="GO:0005886">
    <property type="term" value="C:plasma membrane"/>
    <property type="evidence" value="ECO:0007669"/>
    <property type="project" value="UniProtKB-SubCell"/>
</dbReference>
<dbReference type="PANTHER" id="PTHR11662">
    <property type="entry name" value="SOLUTE CARRIER FAMILY 17"/>
    <property type="match status" value="1"/>
</dbReference>
<evidence type="ECO:0000313" key="9">
    <source>
        <dbReference type="Proteomes" id="UP000429595"/>
    </source>
</evidence>
<dbReference type="Gene3D" id="1.20.1250.20">
    <property type="entry name" value="MFS general substrate transporter like domains"/>
    <property type="match status" value="2"/>
</dbReference>
<dbReference type="PANTHER" id="PTHR11662:SF450">
    <property type="entry name" value="BLR1003 PROTEIN"/>
    <property type="match status" value="1"/>
</dbReference>
<keyword evidence="9" id="KW-1185">Reference proteome</keyword>
<dbReference type="InterPro" id="IPR020846">
    <property type="entry name" value="MFS_dom"/>
</dbReference>
<evidence type="ECO:0000256" key="5">
    <source>
        <dbReference type="ARBA" id="ARBA00023136"/>
    </source>
</evidence>
<gene>
    <name evidence="8" type="ORF">F9802_13280</name>
</gene>
<comment type="caution">
    <text evidence="8">The sequence shown here is derived from an EMBL/GenBank/DDBJ whole genome shotgun (WGS) entry which is preliminary data.</text>
</comment>
<dbReference type="InterPro" id="IPR050382">
    <property type="entry name" value="MFS_Na/Anion_cotransporter"/>
</dbReference>
<dbReference type="SUPFAM" id="SSF103473">
    <property type="entry name" value="MFS general substrate transporter"/>
    <property type="match status" value="1"/>
</dbReference>
<feature type="transmembrane region" description="Helical" evidence="6">
    <location>
        <begin position="318"/>
        <end position="337"/>
    </location>
</feature>
<evidence type="ECO:0000256" key="1">
    <source>
        <dbReference type="ARBA" id="ARBA00004651"/>
    </source>
</evidence>
<comment type="subcellular location">
    <subcellularLocation>
        <location evidence="1">Cell membrane</location>
        <topology evidence="1">Multi-pass membrane protein</topology>
    </subcellularLocation>
</comment>
<evidence type="ECO:0000256" key="6">
    <source>
        <dbReference type="SAM" id="Phobius"/>
    </source>
</evidence>
<feature type="transmembrane region" description="Helical" evidence="6">
    <location>
        <begin position="292"/>
        <end position="312"/>
    </location>
</feature>
<feature type="transmembrane region" description="Helical" evidence="6">
    <location>
        <begin position="385"/>
        <end position="406"/>
    </location>
</feature>
<protein>
    <submittedName>
        <fullName evidence="8">MFS transporter</fullName>
    </submittedName>
</protein>
<feature type="transmembrane region" description="Helical" evidence="6">
    <location>
        <begin position="257"/>
        <end position="280"/>
    </location>
</feature>
<proteinExistence type="predicted"/>
<sequence>MNKRGIFMRWVIVVFLFFLYIINYADKAIVGYAAVPIMEDLNLTYAQWGMVGSSFYWLFSVAGIIGAALSDKIGTKKMLTIMAIVWTICQLGAFAIYSLPLLIFSRVILGAFEGPYYATAISHISKWFPPERRAFAISLVNCGSMGAKLMAPLLILIIHSYSWRIGFGFLGALSLIWCILWITFGREKPKSQVAAHEPREKLPKVKWKEVSKVFLSANFILTTLAFFSAFWILSWAFVWMPTYLTEVIHLSPMQMGYIVGGIGIFTALGSVVIAALSDHLFKKTKSFRKSRVLVAGISLILGAAAFFSTTVIQSTIGAIIALGLGLTLVNTMFSIAPQIANHLLPERKGLASGTLIGLANLAGIVGPLATGFVVQLAGKNTVLGFNYSVMLAASILLVFSLIFLIFTNPDKETVKASQLIKKQAEVN</sequence>